<accession>A0A510PQM5</accession>
<reference evidence="1 2" key="1">
    <citation type="journal article" date="2019" name="Appl. Environ. Microbiol.">
        <title>Co-occurrence of broad and narrow host-range viruses infecting the toxic bloom-forming cyanobacterium Microcystis aeruginosa.</title>
        <authorList>
            <person name="Morimoto D."/>
            <person name="Tominaga K."/>
            <person name="Nishimura Y."/>
            <person name="Yoshida N."/>
            <person name="Kimura S."/>
            <person name="Sako Y."/>
            <person name="Yoshida T."/>
        </authorList>
    </citation>
    <scope>NUCLEOTIDE SEQUENCE [LARGE SCALE GENOMIC DNA]</scope>
    <source>
        <strain evidence="1 2">11-30S32</strain>
    </source>
</reference>
<name>A0A510PQM5_MICAE</name>
<sequence>MDDQRPDQKRIRALKTILEQEKVAVTVRYSRGLAANAACSCIYFFAEIPDNRPLTRLLVSLLG</sequence>
<dbReference type="Gene3D" id="3.20.20.70">
    <property type="entry name" value="Aldolase class I"/>
    <property type="match status" value="1"/>
</dbReference>
<dbReference type="EMBL" id="BHVU01000470">
    <property type="protein sequence ID" value="GCA95790.1"/>
    <property type="molecule type" value="Genomic_DNA"/>
</dbReference>
<keyword evidence="1" id="KW-0489">Methyltransferase</keyword>
<dbReference type="GO" id="GO:0008168">
    <property type="term" value="F:methyltransferase activity"/>
    <property type="evidence" value="ECO:0007669"/>
    <property type="project" value="UniProtKB-KW"/>
</dbReference>
<dbReference type="GO" id="GO:0032259">
    <property type="term" value="P:methylation"/>
    <property type="evidence" value="ECO:0007669"/>
    <property type="project" value="UniProtKB-KW"/>
</dbReference>
<organism evidence="1 2">
    <name type="scientific">Microcystis aeruginosa 11-30S32</name>
    <dbReference type="NCBI Taxonomy" id="2358142"/>
    <lineage>
        <taxon>Bacteria</taxon>
        <taxon>Bacillati</taxon>
        <taxon>Cyanobacteriota</taxon>
        <taxon>Cyanophyceae</taxon>
        <taxon>Oscillatoriophycideae</taxon>
        <taxon>Chroococcales</taxon>
        <taxon>Microcystaceae</taxon>
        <taxon>Microcystis</taxon>
    </lineage>
</organism>
<comment type="caution">
    <text evidence="1">The sequence shown here is derived from an EMBL/GenBank/DDBJ whole genome shotgun (WGS) entry which is preliminary data.</text>
</comment>
<evidence type="ECO:0000313" key="1">
    <source>
        <dbReference type="EMBL" id="GCA95790.1"/>
    </source>
</evidence>
<evidence type="ECO:0000313" key="2">
    <source>
        <dbReference type="Proteomes" id="UP000321223"/>
    </source>
</evidence>
<proteinExistence type="predicted"/>
<dbReference type="AlphaFoldDB" id="A0A510PQM5"/>
<protein>
    <submittedName>
        <fullName evidence="1">Ribosomal RNA large subunit methyltransferase N</fullName>
    </submittedName>
</protein>
<gene>
    <name evidence="1" type="ORF">MAE30S32_44420</name>
</gene>
<dbReference type="InterPro" id="IPR013785">
    <property type="entry name" value="Aldolase_TIM"/>
</dbReference>
<keyword evidence="1" id="KW-0808">Transferase</keyword>
<dbReference type="Proteomes" id="UP000321223">
    <property type="component" value="Unassembled WGS sequence"/>
</dbReference>